<evidence type="ECO:0000313" key="2">
    <source>
        <dbReference type="EMBL" id="KAK9910420.1"/>
    </source>
</evidence>
<keyword evidence="3" id="KW-1185">Reference proteome</keyword>
<reference evidence="2 3" key="1">
    <citation type="journal article" date="2023" name="G3 (Bethesda)">
        <title>A chromosome-length genome assembly and annotation of blackberry (Rubus argutus, cv. 'Hillquist').</title>
        <authorList>
            <person name="Bruna T."/>
            <person name="Aryal R."/>
            <person name="Dudchenko O."/>
            <person name="Sargent D.J."/>
            <person name="Mead D."/>
            <person name="Buti M."/>
            <person name="Cavallini A."/>
            <person name="Hytonen T."/>
            <person name="Andres J."/>
            <person name="Pham M."/>
            <person name="Weisz D."/>
            <person name="Mascagni F."/>
            <person name="Usai G."/>
            <person name="Natali L."/>
            <person name="Bassil N."/>
            <person name="Fernandez G.E."/>
            <person name="Lomsadze A."/>
            <person name="Armour M."/>
            <person name="Olukolu B."/>
            <person name="Poorten T."/>
            <person name="Britton C."/>
            <person name="Davik J."/>
            <person name="Ashrafi H."/>
            <person name="Aiden E.L."/>
            <person name="Borodovsky M."/>
            <person name="Worthington M."/>
        </authorList>
    </citation>
    <scope>NUCLEOTIDE SEQUENCE [LARGE SCALE GENOMIC DNA]</scope>
    <source>
        <strain evidence="2">PI 553951</strain>
    </source>
</reference>
<dbReference type="EMBL" id="JBEDUW010000007">
    <property type="protein sequence ID" value="KAK9910420.1"/>
    <property type="molecule type" value="Genomic_DNA"/>
</dbReference>
<accession>A0AAW1VVE9</accession>
<feature type="region of interest" description="Disordered" evidence="1">
    <location>
        <begin position="1"/>
        <end position="30"/>
    </location>
</feature>
<sequence length="106" mass="11320">MAAISSNSKIHHHNSSSTKSSSPQSKPIPLTTPSLYTEFFLSSPKSIPNHHGHHHFPIISPCPSPLNSANQNHGRITVAATTSTVPSLCTMLEPVLDFTNKSSPAP</sequence>
<proteinExistence type="predicted"/>
<protein>
    <submittedName>
        <fullName evidence="2">Uncharacterized protein</fullName>
    </submittedName>
</protein>
<gene>
    <name evidence="2" type="ORF">M0R45_034383</name>
</gene>
<dbReference type="AlphaFoldDB" id="A0AAW1VVE9"/>
<dbReference type="Proteomes" id="UP001457282">
    <property type="component" value="Unassembled WGS sequence"/>
</dbReference>
<organism evidence="2 3">
    <name type="scientific">Rubus argutus</name>
    <name type="common">Southern blackberry</name>
    <dbReference type="NCBI Taxonomy" id="59490"/>
    <lineage>
        <taxon>Eukaryota</taxon>
        <taxon>Viridiplantae</taxon>
        <taxon>Streptophyta</taxon>
        <taxon>Embryophyta</taxon>
        <taxon>Tracheophyta</taxon>
        <taxon>Spermatophyta</taxon>
        <taxon>Magnoliopsida</taxon>
        <taxon>eudicotyledons</taxon>
        <taxon>Gunneridae</taxon>
        <taxon>Pentapetalae</taxon>
        <taxon>rosids</taxon>
        <taxon>fabids</taxon>
        <taxon>Rosales</taxon>
        <taxon>Rosaceae</taxon>
        <taxon>Rosoideae</taxon>
        <taxon>Rosoideae incertae sedis</taxon>
        <taxon>Rubus</taxon>
    </lineage>
</organism>
<evidence type="ECO:0000256" key="1">
    <source>
        <dbReference type="SAM" id="MobiDB-lite"/>
    </source>
</evidence>
<name>A0AAW1VVE9_RUBAR</name>
<feature type="compositionally biased region" description="Low complexity" evidence="1">
    <location>
        <begin position="15"/>
        <end position="29"/>
    </location>
</feature>
<evidence type="ECO:0000313" key="3">
    <source>
        <dbReference type="Proteomes" id="UP001457282"/>
    </source>
</evidence>
<comment type="caution">
    <text evidence="2">The sequence shown here is derived from an EMBL/GenBank/DDBJ whole genome shotgun (WGS) entry which is preliminary data.</text>
</comment>